<dbReference type="InterPro" id="IPR017261">
    <property type="entry name" value="DNA_mismatch_repair_MutS/MSH"/>
</dbReference>
<dbReference type="GO" id="GO:0032301">
    <property type="term" value="C:MutSalpha complex"/>
    <property type="evidence" value="ECO:0007669"/>
    <property type="project" value="TreeGrafter"/>
</dbReference>
<keyword evidence="10" id="KW-1185">Reference proteome</keyword>
<comment type="caution">
    <text evidence="9">The sequence shown here is derived from an EMBL/GenBank/DDBJ whole genome shotgun (WGS) entry which is preliminary data.</text>
</comment>
<gene>
    <name evidence="9" type="ORF">CTI12_AA272220</name>
</gene>
<dbReference type="PANTHER" id="PTHR11361">
    <property type="entry name" value="DNA MISMATCH REPAIR PROTEIN MUTS FAMILY MEMBER"/>
    <property type="match status" value="1"/>
</dbReference>
<feature type="region of interest" description="Disordered" evidence="7">
    <location>
        <begin position="259"/>
        <end position="278"/>
    </location>
</feature>
<dbReference type="Gene3D" id="3.40.1170.10">
    <property type="entry name" value="DNA repair protein MutS, domain I"/>
    <property type="match status" value="1"/>
</dbReference>
<dbReference type="STRING" id="35608.A0A2U1NFN6"/>
<dbReference type="OrthoDB" id="10252754at2759"/>
<feature type="compositionally biased region" description="Low complexity" evidence="7">
    <location>
        <begin position="30"/>
        <end position="40"/>
    </location>
</feature>
<dbReference type="CDD" id="cd03286">
    <property type="entry name" value="ABC_MSH6_euk"/>
    <property type="match status" value="1"/>
</dbReference>
<dbReference type="GO" id="GO:0140664">
    <property type="term" value="F:ATP-dependent DNA damage sensor activity"/>
    <property type="evidence" value="ECO:0007669"/>
    <property type="project" value="InterPro"/>
</dbReference>
<feature type="compositionally biased region" description="Basic and acidic residues" evidence="7">
    <location>
        <begin position="263"/>
        <end position="276"/>
    </location>
</feature>
<dbReference type="PIRSF" id="PIRSF037677">
    <property type="entry name" value="DNA_mis_repair_Msh6"/>
    <property type="match status" value="1"/>
</dbReference>
<dbReference type="InterPro" id="IPR036187">
    <property type="entry name" value="DNA_mismatch_repair_MutS_sf"/>
</dbReference>
<dbReference type="SUPFAM" id="SSF48334">
    <property type="entry name" value="DNA repair protein MutS, domain III"/>
    <property type="match status" value="1"/>
</dbReference>
<organism evidence="9 10">
    <name type="scientific">Artemisia annua</name>
    <name type="common">Sweet wormwood</name>
    <dbReference type="NCBI Taxonomy" id="35608"/>
    <lineage>
        <taxon>Eukaryota</taxon>
        <taxon>Viridiplantae</taxon>
        <taxon>Streptophyta</taxon>
        <taxon>Embryophyta</taxon>
        <taxon>Tracheophyta</taxon>
        <taxon>Spermatophyta</taxon>
        <taxon>Magnoliopsida</taxon>
        <taxon>eudicotyledons</taxon>
        <taxon>Gunneridae</taxon>
        <taxon>Pentapetalae</taxon>
        <taxon>asterids</taxon>
        <taxon>campanulids</taxon>
        <taxon>Asterales</taxon>
        <taxon>Asteraceae</taxon>
        <taxon>Asteroideae</taxon>
        <taxon>Anthemideae</taxon>
        <taxon>Artemisiinae</taxon>
        <taxon>Artemisia</taxon>
    </lineage>
</organism>
<dbReference type="Gene3D" id="1.10.1420.10">
    <property type="match status" value="1"/>
</dbReference>
<dbReference type="Gene3D" id="3.30.420.110">
    <property type="entry name" value="MutS, connector domain"/>
    <property type="match status" value="1"/>
</dbReference>
<feature type="region of interest" description="Disordered" evidence="7">
    <location>
        <begin position="1"/>
        <end position="158"/>
    </location>
</feature>
<dbReference type="PROSITE" id="PS00486">
    <property type="entry name" value="DNA_MISMATCH_REPAIR_2"/>
    <property type="match status" value="1"/>
</dbReference>
<feature type="domain" description="DNA mismatch repair proteins mutS family" evidence="8">
    <location>
        <begin position="1035"/>
        <end position="1051"/>
    </location>
</feature>
<dbReference type="InterPro" id="IPR027417">
    <property type="entry name" value="P-loop_NTPase"/>
</dbReference>
<dbReference type="SUPFAM" id="SSF52540">
    <property type="entry name" value="P-loop containing nucleoside triphosphate hydrolases"/>
    <property type="match status" value="1"/>
</dbReference>
<proteinExistence type="inferred from homology"/>
<name>A0A2U1NFN6_ARTAN</name>
<dbReference type="InterPro" id="IPR016151">
    <property type="entry name" value="DNA_mismatch_repair_MutS_N"/>
</dbReference>
<dbReference type="Proteomes" id="UP000245207">
    <property type="component" value="Unassembled WGS sequence"/>
</dbReference>
<dbReference type="Gene3D" id="3.40.50.300">
    <property type="entry name" value="P-loop containing nucleotide triphosphate hydrolases"/>
    <property type="match status" value="1"/>
</dbReference>
<evidence type="ECO:0000256" key="3">
    <source>
        <dbReference type="ARBA" id="ARBA00022763"/>
    </source>
</evidence>
<evidence type="ECO:0000256" key="1">
    <source>
        <dbReference type="ARBA" id="ARBA00006271"/>
    </source>
</evidence>
<keyword evidence="2 6" id="KW-0547">Nucleotide-binding</keyword>
<protein>
    <recommendedName>
        <fullName evidence="6">DNA mismatch repair protein</fullName>
    </recommendedName>
</protein>
<evidence type="ECO:0000259" key="8">
    <source>
        <dbReference type="PROSITE" id="PS00486"/>
    </source>
</evidence>
<evidence type="ECO:0000256" key="5">
    <source>
        <dbReference type="ARBA" id="ARBA00023125"/>
    </source>
</evidence>
<dbReference type="InterPro" id="IPR007860">
    <property type="entry name" value="DNA_mmatch_repair_MutS_con_dom"/>
</dbReference>
<dbReference type="InterPro" id="IPR007695">
    <property type="entry name" value="DNA_mismatch_repair_MutS-lik_N"/>
</dbReference>
<keyword evidence="3 6" id="KW-0227">DNA damage</keyword>
<dbReference type="SUPFAM" id="SSF55271">
    <property type="entry name" value="DNA repair protein MutS, domain I"/>
    <property type="match status" value="1"/>
</dbReference>
<dbReference type="InterPro" id="IPR045076">
    <property type="entry name" value="MutS"/>
</dbReference>
<evidence type="ECO:0000313" key="10">
    <source>
        <dbReference type="Proteomes" id="UP000245207"/>
    </source>
</evidence>
<dbReference type="SMART" id="SM00534">
    <property type="entry name" value="MUTSac"/>
    <property type="match status" value="1"/>
</dbReference>
<dbReference type="InterPro" id="IPR036678">
    <property type="entry name" value="MutS_con_dom_sf"/>
</dbReference>
<evidence type="ECO:0000313" key="9">
    <source>
        <dbReference type="EMBL" id="PWA72260.1"/>
    </source>
</evidence>
<dbReference type="PANTHER" id="PTHR11361:SF148">
    <property type="entry name" value="DNA MISMATCH REPAIR PROTEIN MSH6"/>
    <property type="match status" value="1"/>
</dbReference>
<feature type="compositionally biased region" description="Low complexity" evidence="7">
    <location>
        <begin position="94"/>
        <end position="105"/>
    </location>
</feature>
<feature type="compositionally biased region" description="Pro residues" evidence="7">
    <location>
        <begin position="17"/>
        <end position="29"/>
    </location>
</feature>
<evidence type="ECO:0000256" key="7">
    <source>
        <dbReference type="SAM" id="MobiDB-lite"/>
    </source>
</evidence>
<dbReference type="GO" id="GO:0005524">
    <property type="term" value="F:ATP binding"/>
    <property type="evidence" value="ECO:0007669"/>
    <property type="project" value="UniProtKB-UniRule"/>
</dbReference>
<dbReference type="GO" id="GO:0030983">
    <property type="term" value="F:mismatched DNA binding"/>
    <property type="evidence" value="ECO:0007669"/>
    <property type="project" value="UniProtKB-UniRule"/>
</dbReference>
<comment type="function">
    <text evidence="6">Component of the post-replicative DNA mismatch repair system (MMR).</text>
</comment>
<evidence type="ECO:0000256" key="6">
    <source>
        <dbReference type="PIRNR" id="PIRNR037677"/>
    </source>
</evidence>
<keyword evidence="5 6" id="KW-0238">DNA-binding</keyword>
<sequence length="1218" mass="134475">MKRQQSILSFLHKPPSTDKPPSNPNPPRGNPTDDVTGTDTPPEKEQRSFFAAGVNGETKGSGGSMFDCIKHKFMRPNNTLQKPTDRNTLDVGHSSLSSNKNSLSNGRDKESLLSGFPRMKNVIDLDETPGEGDERHPLLVDSESDITGPETPGTRPLVPRLKRVQEDGFNFGSATTHSSIDSTKRVRFSNDLSAEGKKDGVASEISKRVTFSLDSPTENRKPELSSVNSKRVKFSHDLLAEGKKDGVASEISKRVTFSLDSPAENKKPELSSDNSKRGKFSYHLPADIKKPELATDNINRSKFFHNLSAEIKKPELASDNSKRSKYFHDLPAEIKKEELASDMGSKFDWLHPSKIKDANGRRPGNPLYDKRTLYIPPDVLRKMSASQKQYWSVKSEYMDVLIFFKVGKFYELYEVDAEIGHKELDWKMTMSGVGKCRQVGISESGIDDAVEKLLARGYKVGRVEQLETSEQAKSRGGTAVIQRKLVNVLTPSTLIHGNIGPQAVHLLALKEGMRGLDDGTTAYGFAFVDCAALQFWVGSVTDDASCAALGALLMQVSPAEVIFDSQGLSKEAQKALNKYSLIGSVATQMTPTQPATGFVDSSEVCSFIKMNGYFKGSSNVWDRALDGVVHQEIAVCALGGLANHLSRLKLDDALRNGSLLPYEVYRGCLRMDGQTMANLEIFSNSEDGTLYKYLDNCITLSGKRLLRKWLCHPLKDIQEINQRLNLVEELMGHTEIMQLIAQHLKKLPDLERFLGQIKATCNSTALLLLPLIGSKILKQRVKAFGFLVKGLRAGMHLLMLLQKEDNVFSLLSKLFTLPVLSGSDGLDKFLTQFEAAVDSDFPNYQAHELKDSDAELLSILIELFMEKANEWFQVIFALNCIDVLTSFATTANFSCMAMSRPVIIPRSSSDFSQGSKGPSLHMKGLCHPYALAESGGTPVPNDLCLGDNEFGYNPRTLLLTGPNMGGKSTILRATCLAVILAQLGSYVPCEMCVLSPVDTIFTRLGATDRIMTGESTFLIECTETASVLQNASQDSLVILDELGRGTSTFDGYAIAYAVFRHLVEKVNCRLLFATHYHPLTKEFAAHPHVTLQHMACAFKSISGTSQSTSQRLVFLYRLTNGACPESYGMQVALMAGIPQKVVEAASKAAEVMKTKIGVSFQSSERRSEFSTLHEEWLKSLLAMARVDDHKLEGGDENDVFDELFCLWHELKCSNKKLM</sequence>
<reference evidence="9 10" key="1">
    <citation type="journal article" date="2018" name="Mol. Plant">
        <title>The genome of Artemisia annua provides insight into the evolution of Asteraceae family and artemisinin biosynthesis.</title>
        <authorList>
            <person name="Shen Q."/>
            <person name="Zhang L."/>
            <person name="Liao Z."/>
            <person name="Wang S."/>
            <person name="Yan T."/>
            <person name="Shi P."/>
            <person name="Liu M."/>
            <person name="Fu X."/>
            <person name="Pan Q."/>
            <person name="Wang Y."/>
            <person name="Lv Z."/>
            <person name="Lu X."/>
            <person name="Zhang F."/>
            <person name="Jiang W."/>
            <person name="Ma Y."/>
            <person name="Chen M."/>
            <person name="Hao X."/>
            <person name="Li L."/>
            <person name="Tang Y."/>
            <person name="Lv G."/>
            <person name="Zhou Y."/>
            <person name="Sun X."/>
            <person name="Brodelius P.E."/>
            <person name="Rose J.K.C."/>
            <person name="Tang K."/>
        </authorList>
    </citation>
    <scope>NUCLEOTIDE SEQUENCE [LARGE SCALE GENOMIC DNA]</scope>
    <source>
        <strain evidence="10">cv. Huhao1</strain>
        <tissue evidence="9">Leaf</tissue>
    </source>
</reference>
<keyword evidence="6" id="KW-0234">DNA repair</keyword>
<dbReference type="Pfam" id="PF05192">
    <property type="entry name" value="MutS_III"/>
    <property type="match status" value="1"/>
</dbReference>
<evidence type="ECO:0000256" key="2">
    <source>
        <dbReference type="ARBA" id="ARBA00022741"/>
    </source>
</evidence>
<dbReference type="GO" id="GO:0006298">
    <property type="term" value="P:mismatch repair"/>
    <property type="evidence" value="ECO:0007669"/>
    <property type="project" value="InterPro"/>
</dbReference>
<dbReference type="InterPro" id="IPR007696">
    <property type="entry name" value="DNA_mismatch_repair_MutS_core"/>
</dbReference>
<dbReference type="SMART" id="SM00533">
    <property type="entry name" value="MUTSd"/>
    <property type="match status" value="1"/>
</dbReference>
<dbReference type="SUPFAM" id="SSF53150">
    <property type="entry name" value="DNA repair protein MutS, domain II"/>
    <property type="match status" value="1"/>
</dbReference>
<dbReference type="FunFam" id="3.40.50.300:FF:001335">
    <property type="entry name" value="DNA mismatch repair protein"/>
    <property type="match status" value="1"/>
</dbReference>
<dbReference type="AlphaFoldDB" id="A0A2U1NFN6"/>
<evidence type="ECO:0000256" key="4">
    <source>
        <dbReference type="ARBA" id="ARBA00022840"/>
    </source>
</evidence>
<accession>A0A2U1NFN6</accession>
<dbReference type="Pfam" id="PF00488">
    <property type="entry name" value="MutS_V"/>
    <property type="match status" value="1"/>
</dbReference>
<comment type="similarity">
    <text evidence="1 6">Belongs to the DNA mismatch repair MutS family.</text>
</comment>
<dbReference type="InterPro" id="IPR000432">
    <property type="entry name" value="DNA_mismatch_repair_MutS_C"/>
</dbReference>
<keyword evidence="4 6" id="KW-0067">ATP-binding</keyword>
<dbReference type="EMBL" id="PKPP01002927">
    <property type="protein sequence ID" value="PWA72260.1"/>
    <property type="molecule type" value="Genomic_DNA"/>
</dbReference>
<dbReference type="Pfam" id="PF05188">
    <property type="entry name" value="MutS_II"/>
    <property type="match status" value="1"/>
</dbReference>
<dbReference type="Pfam" id="PF01624">
    <property type="entry name" value="MutS_I"/>
    <property type="match status" value="1"/>
</dbReference>